<dbReference type="Proteomes" id="UP000681594">
    <property type="component" value="Unassembled WGS sequence"/>
</dbReference>
<keyword evidence="3" id="KW-0378">Hydrolase</keyword>
<dbReference type="PRINTS" id="PR00725">
    <property type="entry name" value="DADACBPTASE1"/>
</dbReference>
<feature type="region of interest" description="Disordered" evidence="8">
    <location>
        <begin position="323"/>
        <end position="352"/>
    </location>
</feature>
<dbReference type="EMBL" id="JAGIZB010000009">
    <property type="protein sequence ID" value="MBP0445316.1"/>
    <property type="molecule type" value="Genomic_DNA"/>
</dbReference>
<evidence type="ECO:0000313" key="11">
    <source>
        <dbReference type="EMBL" id="MBP0445316.1"/>
    </source>
</evidence>
<accession>A0ABS4AEN2</accession>
<feature type="chain" id="PRO_5047212581" evidence="9">
    <location>
        <begin position="38"/>
        <end position="427"/>
    </location>
</feature>
<comment type="similarity">
    <text evidence="1 7">Belongs to the peptidase S11 family.</text>
</comment>
<reference evidence="11 12" key="1">
    <citation type="submission" date="2021-03" db="EMBL/GenBank/DDBJ databases">
        <authorList>
            <person name="So Y."/>
        </authorList>
    </citation>
    <scope>NUCLEOTIDE SEQUENCE [LARGE SCALE GENOMIC DNA]</scope>
    <source>
        <strain evidence="11 12">SSH11</strain>
    </source>
</reference>
<evidence type="ECO:0000256" key="2">
    <source>
        <dbReference type="ARBA" id="ARBA00022729"/>
    </source>
</evidence>
<keyword evidence="4" id="KW-0133">Cell shape</keyword>
<keyword evidence="11" id="KW-0645">Protease</keyword>
<dbReference type="GO" id="GO:0004180">
    <property type="term" value="F:carboxypeptidase activity"/>
    <property type="evidence" value="ECO:0007669"/>
    <property type="project" value="UniProtKB-KW"/>
</dbReference>
<keyword evidence="5" id="KW-0573">Peptidoglycan synthesis</keyword>
<evidence type="ECO:0000256" key="6">
    <source>
        <dbReference type="ARBA" id="ARBA00023316"/>
    </source>
</evidence>
<feature type="domain" description="SPOR" evidence="10">
    <location>
        <begin position="352"/>
        <end position="427"/>
    </location>
</feature>
<keyword evidence="12" id="KW-1185">Reference proteome</keyword>
<dbReference type="RefSeq" id="WP_209379567.1">
    <property type="nucleotide sequence ID" value="NZ_JAGIZB010000009.1"/>
</dbReference>
<evidence type="ECO:0000313" key="12">
    <source>
        <dbReference type="Proteomes" id="UP000681594"/>
    </source>
</evidence>
<proteinExistence type="inferred from homology"/>
<dbReference type="SUPFAM" id="SSF56601">
    <property type="entry name" value="beta-lactamase/transpeptidase-like"/>
    <property type="match status" value="1"/>
</dbReference>
<comment type="caution">
    <text evidence="11">The sequence shown here is derived from an EMBL/GenBank/DDBJ whole genome shotgun (WGS) entry which is preliminary data.</text>
</comment>
<keyword evidence="2 9" id="KW-0732">Signal</keyword>
<dbReference type="InterPro" id="IPR012338">
    <property type="entry name" value="Beta-lactam/transpept-like"/>
</dbReference>
<evidence type="ECO:0000256" key="4">
    <source>
        <dbReference type="ARBA" id="ARBA00022960"/>
    </source>
</evidence>
<dbReference type="Pfam" id="PF05036">
    <property type="entry name" value="SPOR"/>
    <property type="match status" value="1"/>
</dbReference>
<evidence type="ECO:0000256" key="7">
    <source>
        <dbReference type="RuleBase" id="RU004016"/>
    </source>
</evidence>
<dbReference type="PROSITE" id="PS51724">
    <property type="entry name" value="SPOR"/>
    <property type="match status" value="1"/>
</dbReference>
<dbReference type="InterPro" id="IPR018044">
    <property type="entry name" value="Peptidase_S11"/>
</dbReference>
<feature type="signal peptide" evidence="9">
    <location>
        <begin position="1"/>
        <end position="37"/>
    </location>
</feature>
<feature type="compositionally biased region" description="Low complexity" evidence="8">
    <location>
        <begin position="323"/>
        <end position="343"/>
    </location>
</feature>
<evidence type="ECO:0000256" key="9">
    <source>
        <dbReference type="SAM" id="SignalP"/>
    </source>
</evidence>
<evidence type="ECO:0000256" key="8">
    <source>
        <dbReference type="SAM" id="MobiDB-lite"/>
    </source>
</evidence>
<dbReference type="InterPro" id="IPR007730">
    <property type="entry name" value="SPOR-like_dom"/>
</dbReference>
<dbReference type="InterPro" id="IPR001967">
    <property type="entry name" value="Peptidase_S11_N"/>
</dbReference>
<dbReference type="PANTHER" id="PTHR21581">
    <property type="entry name" value="D-ALANYL-D-ALANINE CARBOXYPEPTIDASE"/>
    <property type="match status" value="1"/>
</dbReference>
<dbReference type="Pfam" id="PF00768">
    <property type="entry name" value="Peptidase_S11"/>
    <property type="match status" value="1"/>
</dbReference>
<keyword evidence="11" id="KW-0121">Carboxypeptidase</keyword>
<evidence type="ECO:0000256" key="3">
    <source>
        <dbReference type="ARBA" id="ARBA00022801"/>
    </source>
</evidence>
<organism evidence="11 12">
    <name type="scientific">Pararoseomonas baculiformis</name>
    <dbReference type="NCBI Taxonomy" id="2820812"/>
    <lineage>
        <taxon>Bacteria</taxon>
        <taxon>Pseudomonadati</taxon>
        <taxon>Pseudomonadota</taxon>
        <taxon>Alphaproteobacteria</taxon>
        <taxon>Acetobacterales</taxon>
        <taxon>Acetobacteraceae</taxon>
        <taxon>Pararoseomonas</taxon>
    </lineage>
</organism>
<keyword evidence="6" id="KW-0961">Cell wall biogenesis/degradation</keyword>
<sequence>MLDSRVHAGARARVFARCAGVLVMLALLLFSAGAAVAQAGDSRYAAFVQDAETGAVLFSIDADEPRYPASLTKMMTLYLTFDALRRGAITENTRIRVSGRAAAMEPSKLWLRPGSTIPVRDAIMALVTKSANDVAVALAEHLAKGSEAAFARRMTQTARGMGMSRTTFRNASGLPHPGQMTTARDMAVLSRRLVQDFPKRYAYFGATGFNWRGRHMPNHNRLLTQYNGVDGIKTGYIRASGFNLAASATRDGRRLVAVMFGGSTGQERDQHVMALLDRGFSEMERGGSTGMMMARGGSTGLRLVGNANAAPVSAARSGAAALSAARAQPPRRAAPVRQARPARLAPPRPRATAARGRYAVQVGAFAAQSTARAAARRAAARGGQVEVRRIRSRGQWLWQSRVTGLSAAAARQRCRVVRGPCMVVAAR</sequence>
<evidence type="ECO:0000256" key="5">
    <source>
        <dbReference type="ARBA" id="ARBA00022984"/>
    </source>
</evidence>
<dbReference type="Gene3D" id="3.40.710.10">
    <property type="entry name" value="DD-peptidase/beta-lactamase superfamily"/>
    <property type="match status" value="1"/>
</dbReference>
<dbReference type="PANTHER" id="PTHR21581:SF6">
    <property type="entry name" value="TRAFFICKING PROTEIN PARTICLE COMPLEX SUBUNIT 12"/>
    <property type="match status" value="1"/>
</dbReference>
<evidence type="ECO:0000256" key="1">
    <source>
        <dbReference type="ARBA" id="ARBA00007164"/>
    </source>
</evidence>
<name>A0ABS4AEN2_9PROT</name>
<protein>
    <submittedName>
        <fullName evidence="11">D-alanyl-D-alanine carboxypeptidase</fullName>
    </submittedName>
</protein>
<evidence type="ECO:0000259" key="10">
    <source>
        <dbReference type="PROSITE" id="PS51724"/>
    </source>
</evidence>
<gene>
    <name evidence="11" type="ORF">J8J14_11050</name>
</gene>